<evidence type="ECO:0000256" key="1">
    <source>
        <dbReference type="SAM" id="MobiDB-lite"/>
    </source>
</evidence>
<dbReference type="Pfam" id="PF03797">
    <property type="entry name" value="Autotransporter"/>
    <property type="match status" value="1"/>
</dbReference>
<dbReference type="SMART" id="SM00869">
    <property type="entry name" value="Autotransporter"/>
    <property type="match status" value="1"/>
</dbReference>
<dbReference type="GO" id="GO:0019867">
    <property type="term" value="C:outer membrane"/>
    <property type="evidence" value="ECO:0007669"/>
    <property type="project" value="InterPro"/>
</dbReference>
<dbReference type="InterPro" id="IPR006315">
    <property type="entry name" value="OM_autotransptr_brl_dom"/>
</dbReference>
<evidence type="ECO:0000313" key="4">
    <source>
        <dbReference type="Proteomes" id="UP000186777"/>
    </source>
</evidence>
<dbReference type="NCBIfam" id="TIGR01414">
    <property type="entry name" value="autotrans_barl"/>
    <property type="match status" value="1"/>
</dbReference>
<dbReference type="PROSITE" id="PS51208">
    <property type="entry name" value="AUTOTRANSPORTER"/>
    <property type="match status" value="1"/>
</dbReference>
<proteinExistence type="predicted"/>
<feature type="region of interest" description="Disordered" evidence="1">
    <location>
        <begin position="208"/>
        <end position="310"/>
    </location>
</feature>
<sequence length="616" mass="63243">MNVYGGYGAKDSIGNIISITDGSSVNKNVYGGYSFKGNSLDNTVTIDNSSVNENVYGGYTENDGAIAEKIKNNKVIFKNGAKIKGDVYGGYDKLSKANINNNTLEVVGKGNEAKSIQNFDKLNFFITKDLIANDTMLKVTDTALINNAEIKAGVELGTKLKKNDTINLIDAGALKAENITTGTLTDGLINIDNGIKVAIGPDGNKLVGVINGTTPPGGGGTTPPGGGGTTPPGGGGTTPPGGGGTTPPGGGGTTLAGGGGTTPPGGGGTTPPGGGGTTPPGGGTTPPGGGGTTPPDGGGTTPGAGSFYADADAKSPVETQSAAFTMLNLGHDLLTTASYENAALAVDGEEEGSVNPFITMSANNQKLDTGSHVDLKAWNMNLGFAKKINNNSCKLLIAPVIEYGRGSYDSYLDNGTHGDGDAHFWGAGLMAKQLNDDGLYYEGSLRAGRMSTDYQSAVAGGIKYDSDATYYAAHLGMGKVVQLNDKDTIDYYGKLFYTRQQGDKVTVGTGATYDFDATTSLRTRLGARYTHQLSEKNAFYAGLAWQHEFDGESNAIVATTLGSASAPAPSMKGDTGIMELGWRVNNSDKFELGLGVNGSVGKQKGVGFNLSLNFSF</sequence>
<name>A0A1Q6R884_9FIRM</name>
<dbReference type="AlphaFoldDB" id="A0A1Q6R884"/>
<accession>A0A1Q6R884</accession>
<gene>
    <name evidence="3" type="ORF">BHW43_03315</name>
</gene>
<reference evidence="3 4" key="1">
    <citation type="journal article" date="2016" name="Nat. Biotechnol.">
        <title>Measurement of bacterial replication rates in microbial communities.</title>
        <authorList>
            <person name="Brown C.T."/>
            <person name="Olm M.R."/>
            <person name="Thomas B.C."/>
            <person name="Banfield J.F."/>
        </authorList>
    </citation>
    <scope>NUCLEOTIDE SEQUENCE [LARGE SCALE GENOMIC DNA]</scope>
    <source>
        <strain evidence="3">46_33</strain>
    </source>
</reference>
<dbReference type="Gene3D" id="2.40.128.130">
    <property type="entry name" value="Autotransporter beta-domain"/>
    <property type="match status" value="1"/>
</dbReference>
<dbReference type="Proteomes" id="UP000186777">
    <property type="component" value="Unassembled WGS sequence"/>
</dbReference>
<dbReference type="InterPro" id="IPR005546">
    <property type="entry name" value="Autotransporte_beta"/>
</dbReference>
<comment type="caution">
    <text evidence="3">The sequence shown here is derived from an EMBL/GenBank/DDBJ whole genome shotgun (WGS) entry which is preliminary data.</text>
</comment>
<evidence type="ECO:0000259" key="2">
    <source>
        <dbReference type="PROSITE" id="PS51208"/>
    </source>
</evidence>
<dbReference type="InterPro" id="IPR036709">
    <property type="entry name" value="Autotransporte_beta_dom_sf"/>
</dbReference>
<protein>
    <recommendedName>
        <fullName evidence="2">Autotransporter domain-containing protein</fullName>
    </recommendedName>
</protein>
<feature type="compositionally biased region" description="Gly residues" evidence="1">
    <location>
        <begin position="215"/>
        <end position="302"/>
    </location>
</feature>
<evidence type="ECO:0000313" key="3">
    <source>
        <dbReference type="EMBL" id="OLA38577.1"/>
    </source>
</evidence>
<organism evidence="3 4">
    <name type="scientific">Phascolarctobacterium succinatutens</name>
    <dbReference type="NCBI Taxonomy" id="626940"/>
    <lineage>
        <taxon>Bacteria</taxon>
        <taxon>Bacillati</taxon>
        <taxon>Bacillota</taxon>
        <taxon>Negativicutes</taxon>
        <taxon>Acidaminococcales</taxon>
        <taxon>Acidaminococcaceae</taxon>
        <taxon>Phascolarctobacterium</taxon>
    </lineage>
</organism>
<dbReference type="RefSeq" id="WP_303679501.1">
    <property type="nucleotide sequence ID" value="NZ_MNTG01000014.1"/>
</dbReference>
<feature type="domain" description="Autotransporter" evidence="2">
    <location>
        <begin position="349"/>
        <end position="616"/>
    </location>
</feature>
<dbReference type="STRING" id="626940.BHW43_03315"/>
<dbReference type="SUPFAM" id="SSF103515">
    <property type="entry name" value="Autotransporter"/>
    <property type="match status" value="1"/>
</dbReference>
<dbReference type="EMBL" id="MNTG01000014">
    <property type="protein sequence ID" value="OLA38577.1"/>
    <property type="molecule type" value="Genomic_DNA"/>
</dbReference>